<organism evidence="2 3">
    <name type="scientific">Pyronema omphalodes (strain CBS 100304)</name>
    <name type="common">Pyronema confluens</name>
    <dbReference type="NCBI Taxonomy" id="1076935"/>
    <lineage>
        <taxon>Eukaryota</taxon>
        <taxon>Fungi</taxon>
        <taxon>Dikarya</taxon>
        <taxon>Ascomycota</taxon>
        <taxon>Pezizomycotina</taxon>
        <taxon>Pezizomycetes</taxon>
        <taxon>Pezizales</taxon>
        <taxon>Pyronemataceae</taxon>
        <taxon>Pyronema</taxon>
    </lineage>
</organism>
<keyword evidence="3" id="KW-1185">Reference proteome</keyword>
<dbReference type="EMBL" id="HF935997">
    <property type="protein sequence ID" value="CCX33036.1"/>
    <property type="molecule type" value="Genomic_DNA"/>
</dbReference>
<feature type="compositionally biased region" description="Low complexity" evidence="1">
    <location>
        <begin position="49"/>
        <end position="63"/>
    </location>
</feature>
<feature type="compositionally biased region" description="Polar residues" evidence="1">
    <location>
        <begin position="17"/>
        <end position="30"/>
    </location>
</feature>
<protein>
    <submittedName>
        <fullName evidence="2">Uncharacterized protein</fullName>
    </submittedName>
</protein>
<feature type="region of interest" description="Disordered" evidence="1">
    <location>
        <begin position="1"/>
        <end position="105"/>
    </location>
</feature>
<proteinExistence type="predicted"/>
<evidence type="ECO:0000313" key="2">
    <source>
        <dbReference type="EMBL" id="CCX33036.1"/>
    </source>
</evidence>
<dbReference type="AlphaFoldDB" id="U4LW07"/>
<dbReference type="OrthoDB" id="5318005at2759"/>
<evidence type="ECO:0000256" key="1">
    <source>
        <dbReference type="SAM" id="MobiDB-lite"/>
    </source>
</evidence>
<reference evidence="2 3" key="1">
    <citation type="journal article" date="2013" name="PLoS Genet.">
        <title>The genome and development-dependent transcriptomes of Pyronema confluens: a window into fungal evolution.</title>
        <authorList>
            <person name="Traeger S."/>
            <person name="Altegoer F."/>
            <person name="Freitag M."/>
            <person name="Gabaldon T."/>
            <person name="Kempken F."/>
            <person name="Kumar A."/>
            <person name="Marcet-Houben M."/>
            <person name="Poggeler S."/>
            <person name="Stajich J.E."/>
            <person name="Nowrousian M."/>
        </authorList>
    </citation>
    <scope>NUCLEOTIDE SEQUENCE [LARGE SCALE GENOMIC DNA]</scope>
    <source>
        <strain evidence="3">CBS 100304</strain>
        <tissue evidence="2">Vegetative mycelium</tissue>
    </source>
</reference>
<dbReference type="Proteomes" id="UP000018144">
    <property type="component" value="Unassembled WGS sequence"/>
</dbReference>
<feature type="compositionally biased region" description="Acidic residues" evidence="1">
    <location>
        <begin position="80"/>
        <end position="89"/>
    </location>
</feature>
<evidence type="ECO:0000313" key="3">
    <source>
        <dbReference type="Proteomes" id="UP000018144"/>
    </source>
</evidence>
<accession>U4LW07</accession>
<gene>
    <name evidence="2" type="ORF">PCON_14065</name>
</gene>
<name>U4LW07_PYROM</name>
<sequence>MTLMLPHLPSIKPMNTGRRSTNEESYNSCAFPSWPNRPWLDCRRPYPEPSVSSSPSPTRHSIPNMEFLENLRNQPRPDDVFDDDEDDFIDSPPNSAAFKGREMPKRSNSLLSRAFEQLALSQSQEKPDGVWHMRITDQVFG</sequence>